<dbReference type="Proteomes" id="UP000030765">
    <property type="component" value="Unassembled WGS sequence"/>
</dbReference>
<gene>
    <name evidence="2" type="ORF">ZHAS_00016317</name>
</gene>
<reference evidence="3" key="2">
    <citation type="submission" date="2020-05" db="UniProtKB">
        <authorList>
            <consortium name="EnsemblMetazoa"/>
        </authorList>
    </citation>
    <scope>IDENTIFICATION</scope>
</reference>
<evidence type="ECO:0000313" key="4">
    <source>
        <dbReference type="Proteomes" id="UP000030765"/>
    </source>
</evidence>
<dbReference type="EnsemblMetazoa" id="ASIC016317-RA">
    <property type="protein sequence ID" value="ASIC016317-PA"/>
    <property type="gene ID" value="ASIC016317"/>
</dbReference>
<proteinExistence type="predicted"/>
<accession>A0A084WDP0</accession>
<dbReference type="AlphaFoldDB" id="A0A084WDP0"/>
<evidence type="ECO:0000256" key="1">
    <source>
        <dbReference type="SAM" id="Phobius"/>
    </source>
</evidence>
<name>A0A084WDP0_ANOSI</name>
<protein>
    <submittedName>
        <fullName evidence="2 3">YALI0C01694p</fullName>
    </submittedName>
</protein>
<keyword evidence="4" id="KW-1185">Reference proteome</keyword>
<evidence type="ECO:0000313" key="2">
    <source>
        <dbReference type="EMBL" id="KFB48334.1"/>
    </source>
</evidence>
<sequence>MASDEEGSRRITGMLQPFNCRRWLAAIIFAGVVLSIVAAGGEMVVASSFFLDVLVNSVQQQQQRRRRESNYLVSLVKVRWVRWMEVG</sequence>
<dbReference type="EMBL" id="ATLV01023046">
    <property type="status" value="NOT_ANNOTATED_CDS"/>
    <property type="molecule type" value="Genomic_DNA"/>
</dbReference>
<keyword evidence="1" id="KW-1133">Transmembrane helix</keyword>
<reference evidence="2 4" key="1">
    <citation type="journal article" date="2014" name="BMC Genomics">
        <title>Genome sequence of Anopheles sinensis provides insight into genetics basis of mosquito competence for malaria parasites.</title>
        <authorList>
            <person name="Zhou D."/>
            <person name="Zhang D."/>
            <person name="Ding G."/>
            <person name="Shi L."/>
            <person name="Hou Q."/>
            <person name="Ye Y."/>
            <person name="Xu Y."/>
            <person name="Zhou H."/>
            <person name="Xiong C."/>
            <person name="Li S."/>
            <person name="Yu J."/>
            <person name="Hong S."/>
            <person name="Yu X."/>
            <person name="Zou P."/>
            <person name="Chen C."/>
            <person name="Chang X."/>
            <person name="Wang W."/>
            <person name="Lv Y."/>
            <person name="Sun Y."/>
            <person name="Ma L."/>
            <person name="Shen B."/>
            <person name="Zhu C."/>
        </authorList>
    </citation>
    <scope>NUCLEOTIDE SEQUENCE [LARGE SCALE GENOMIC DNA]</scope>
</reference>
<dbReference type="VEuPathDB" id="VectorBase:ASIC016317"/>
<keyword evidence="1" id="KW-0812">Transmembrane</keyword>
<evidence type="ECO:0000313" key="3">
    <source>
        <dbReference type="EnsemblMetazoa" id="ASIC016317-PA"/>
    </source>
</evidence>
<organism evidence="2">
    <name type="scientific">Anopheles sinensis</name>
    <name type="common">Mosquito</name>
    <dbReference type="NCBI Taxonomy" id="74873"/>
    <lineage>
        <taxon>Eukaryota</taxon>
        <taxon>Metazoa</taxon>
        <taxon>Ecdysozoa</taxon>
        <taxon>Arthropoda</taxon>
        <taxon>Hexapoda</taxon>
        <taxon>Insecta</taxon>
        <taxon>Pterygota</taxon>
        <taxon>Neoptera</taxon>
        <taxon>Endopterygota</taxon>
        <taxon>Diptera</taxon>
        <taxon>Nematocera</taxon>
        <taxon>Culicoidea</taxon>
        <taxon>Culicidae</taxon>
        <taxon>Anophelinae</taxon>
        <taxon>Anopheles</taxon>
    </lineage>
</organism>
<keyword evidence="1" id="KW-0472">Membrane</keyword>
<feature type="transmembrane region" description="Helical" evidence="1">
    <location>
        <begin position="23"/>
        <end position="55"/>
    </location>
</feature>
<dbReference type="EMBL" id="KE525339">
    <property type="protein sequence ID" value="KFB48334.1"/>
    <property type="molecule type" value="Genomic_DNA"/>
</dbReference>